<evidence type="ECO:0000313" key="3">
    <source>
        <dbReference type="EMBL" id="ELQ58565.1"/>
    </source>
</evidence>
<dbReference type="AlphaFoldDB" id="L7ITF8"/>
<evidence type="ECO:0000256" key="1">
    <source>
        <dbReference type="ARBA" id="ARBA00023098"/>
    </source>
</evidence>
<sequence length="561" mass="62408">MPRCNHNFWLALDAQQNEAEFLVSDKLQEVFETIPSPDVQKPSLVVVIGEAAKKAALEIFGIKRNRRSIVSQNASEIHLHIDPSSVFSTPLLIAETRRPRSLYDMQRPVNRLHTNLLAAFTDVFCLFCEDFGGLDQTAIELASWLDRSLPSSVSGRMRPRLIVVVDQNPGIWANENNIREKLFELIRKHTVKDPNAVFSAVETVALFPDENFHPEDVVRHLYKGVVTRAFKKSVSSLEGREAVSVNTFVNSIEAHLRKYVESSIAGAIPTADIHSENLARFANKWAVIKSSDTCLVCLRRRPLYDLCPGHTICDNCVRVFGLCADDDPSVWTFEKCLLCQNRLSEKTRIRIHPPTAGVGVLCLDGGGVRGTLVLEILKRIEERVNLPVPLQRPVSLLGQLAALLVSYFDDGLYSSQQIESVLKHIFGADKGVLDVSSATANGNFVGLPVATVDEEPMCRIFTNRNGAYQNNRHAKKPTKCLAVLGSNTHDEIVPTKANKKLTLWEIARAASAAPGIFSPKHFAGLGTFQDAGPLENDPLCQPSPQWRRIFPTSNSRILYFR</sequence>
<feature type="domain" description="PNPLA" evidence="2">
    <location>
        <begin position="361"/>
        <end position="539"/>
    </location>
</feature>
<dbReference type="InterPro" id="IPR002641">
    <property type="entry name" value="PNPLA_dom"/>
</dbReference>
<reference evidence="3" key="1">
    <citation type="journal article" date="2012" name="PLoS Genet.">
        <title>Comparative analysis of the genomes of two field isolates of the rice blast fungus Magnaporthe oryzae.</title>
        <authorList>
            <person name="Xue M."/>
            <person name="Yang J."/>
            <person name="Li Z."/>
            <person name="Hu S."/>
            <person name="Yao N."/>
            <person name="Dean R.A."/>
            <person name="Zhao W."/>
            <person name="Shen M."/>
            <person name="Zhang H."/>
            <person name="Li C."/>
            <person name="Liu L."/>
            <person name="Cao L."/>
            <person name="Xu X."/>
            <person name="Xing Y."/>
            <person name="Hsiang T."/>
            <person name="Zhang Z."/>
            <person name="Xu J.R."/>
            <person name="Peng Y.L."/>
        </authorList>
    </citation>
    <scope>NUCLEOTIDE SEQUENCE [LARGE SCALE GENOMIC DNA]</scope>
    <source>
        <strain evidence="3">P131</strain>
    </source>
</reference>
<dbReference type="Pfam" id="PF01734">
    <property type="entry name" value="Patatin"/>
    <property type="match status" value="1"/>
</dbReference>
<dbReference type="EMBL" id="JH794982">
    <property type="protein sequence ID" value="ELQ58565.1"/>
    <property type="molecule type" value="Genomic_DNA"/>
</dbReference>
<dbReference type="GO" id="GO:0019369">
    <property type="term" value="P:arachidonate metabolic process"/>
    <property type="evidence" value="ECO:0007669"/>
    <property type="project" value="TreeGrafter"/>
</dbReference>
<dbReference type="PANTHER" id="PTHR24185:SF8">
    <property type="entry name" value="PNPLA DOMAIN-CONTAINING PROTEIN"/>
    <property type="match status" value="1"/>
</dbReference>
<protein>
    <recommendedName>
        <fullName evidence="2">PNPLA domain-containing protein</fullName>
    </recommendedName>
</protein>
<dbReference type="GO" id="GO:0046486">
    <property type="term" value="P:glycerolipid metabolic process"/>
    <property type="evidence" value="ECO:0007669"/>
    <property type="project" value="UniProtKB-ARBA"/>
</dbReference>
<dbReference type="SUPFAM" id="SSF52151">
    <property type="entry name" value="FabD/lysophospholipase-like"/>
    <property type="match status" value="1"/>
</dbReference>
<proteinExistence type="predicted"/>
<keyword evidence="1" id="KW-0443">Lipid metabolism</keyword>
<dbReference type="GO" id="GO:0016020">
    <property type="term" value="C:membrane"/>
    <property type="evidence" value="ECO:0007669"/>
    <property type="project" value="TreeGrafter"/>
</dbReference>
<gene>
    <name evidence="3" type="ORF">OOW_P131scaffold01579g1</name>
</gene>
<organism>
    <name type="scientific">Pyricularia oryzae (strain P131)</name>
    <name type="common">Rice blast fungus</name>
    <name type="synonym">Magnaporthe oryzae</name>
    <dbReference type="NCBI Taxonomy" id="1143193"/>
    <lineage>
        <taxon>Eukaryota</taxon>
        <taxon>Fungi</taxon>
        <taxon>Dikarya</taxon>
        <taxon>Ascomycota</taxon>
        <taxon>Pezizomycotina</taxon>
        <taxon>Sordariomycetes</taxon>
        <taxon>Sordariomycetidae</taxon>
        <taxon>Magnaporthales</taxon>
        <taxon>Pyriculariaceae</taxon>
        <taxon>Pyricularia</taxon>
    </lineage>
</organism>
<dbReference type="InterPro" id="IPR016035">
    <property type="entry name" value="Acyl_Trfase/lysoPLipase"/>
</dbReference>
<name>L7ITF8_PYRO1</name>
<dbReference type="Gene3D" id="3.40.1090.10">
    <property type="entry name" value="Cytosolic phospholipase A2 catalytic domain"/>
    <property type="match status" value="1"/>
</dbReference>
<evidence type="ECO:0000259" key="2">
    <source>
        <dbReference type="Pfam" id="PF01734"/>
    </source>
</evidence>
<dbReference type="PANTHER" id="PTHR24185">
    <property type="entry name" value="CALCIUM-INDEPENDENT PHOSPHOLIPASE A2-GAMMA"/>
    <property type="match status" value="1"/>
</dbReference>
<dbReference type="GO" id="GO:0047499">
    <property type="term" value="F:calcium-independent phospholipase A2 activity"/>
    <property type="evidence" value="ECO:0007669"/>
    <property type="project" value="TreeGrafter"/>
</dbReference>
<accession>L7ITF8</accession>